<proteinExistence type="predicted"/>
<evidence type="ECO:0000256" key="1">
    <source>
        <dbReference type="SAM" id="MobiDB-lite"/>
    </source>
</evidence>
<organism evidence="2 3">
    <name type="scientific">Sarocladium strictum</name>
    <name type="common">Black bundle disease fungus</name>
    <name type="synonym">Acremonium strictum</name>
    <dbReference type="NCBI Taxonomy" id="5046"/>
    <lineage>
        <taxon>Eukaryota</taxon>
        <taxon>Fungi</taxon>
        <taxon>Dikarya</taxon>
        <taxon>Ascomycota</taxon>
        <taxon>Pezizomycotina</taxon>
        <taxon>Sordariomycetes</taxon>
        <taxon>Hypocreomycetidae</taxon>
        <taxon>Hypocreales</taxon>
        <taxon>Sarocladiaceae</taxon>
        <taxon>Sarocladium</taxon>
    </lineage>
</organism>
<reference evidence="2" key="1">
    <citation type="submission" date="2022-10" db="EMBL/GenBank/DDBJ databases">
        <title>Determination and structural analysis of whole genome sequence of Sarocladium strictum F4-1.</title>
        <authorList>
            <person name="Hu L."/>
            <person name="Jiang Y."/>
        </authorList>
    </citation>
    <scope>NUCLEOTIDE SEQUENCE</scope>
    <source>
        <strain evidence="2">F4-1</strain>
    </source>
</reference>
<comment type="caution">
    <text evidence="2">The sequence shown here is derived from an EMBL/GenBank/DDBJ whole genome shotgun (WGS) entry which is preliminary data.</text>
</comment>
<evidence type="ECO:0000313" key="2">
    <source>
        <dbReference type="EMBL" id="KAK0392530.1"/>
    </source>
</evidence>
<name>A0AA39GS19_SARSR</name>
<sequence>MPLRAPSQCRQTLARAPSSGVPSIWISDRMLFEAFQRYSLSSVRSVGADARCVHFNAGPLEHRRRVGKRRMTAVLPVSRLEMPAWFLPLAQDNSSPAWAPPTRPSERHQRPGLLNQFMSWLEDYPPDKPFLTPPVDEASKEIMSAESVSAGLSDTKELADLVEIMANLQEDLRSAPNDFKAQRVVLNRYYVDILPTLTEIAFSQTRHVPLDDSKKALLQALLSPFAERDYHLHGSVSSTLRVLAHWQGRIIRTFSDLAQANPQLNHTWILIEAAKMLCDPIFTKVEPGSHPDGAPFSDSFYHWCSSLKQLSRAMKSLPHEQQRVLIERMRHFLVDESSCDAVPAQSEILNARLGWAMILLWRPTSDNLKTSFDDIYSTFASANASAHRDERTFYLVMSELCLSLSISRDDFASAFAHHDKPSRWSALYATLVDQGERASRLLQKTNALLTRMKYNKEVAVAIRAETAPDLQRCIEGLVIAMGDYKVALQLHNERVSATTQRDASQPWSYQTWSLYINAMIQDPRVQITETTALIGSLKLGSNTATLVNQQEREGRAKLLEEMSYTLAYKSPKFRPWRVWKELQVWNQLYRRFTKTYSPKISQIMMDLTIKRLERGEVISTRRLKLMTNVVRDQAGEEQAQMFSDRITKWRNRNRYLGTEEQKFPLRFRRDLSPAEMAQEAEEACSQPLRRPSTTEEEALNADDLFSKIIKAQRVGVKPQRARKEKSEVGPQHAHLATGQSEEASLQSASG</sequence>
<feature type="region of interest" description="Disordered" evidence="1">
    <location>
        <begin position="676"/>
        <end position="696"/>
    </location>
</feature>
<feature type="compositionally biased region" description="Polar residues" evidence="1">
    <location>
        <begin position="737"/>
        <end position="750"/>
    </location>
</feature>
<gene>
    <name evidence="2" type="ORF">NLU13_2025</name>
</gene>
<feature type="region of interest" description="Disordered" evidence="1">
    <location>
        <begin position="715"/>
        <end position="750"/>
    </location>
</feature>
<dbReference type="AlphaFoldDB" id="A0AA39GS19"/>
<dbReference type="EMBL" id="JAPDFR010000001">
    <property type="protein sequence ID" value="KAK0392530.1"/>
    <property type="molecule type" value="Genomic_DNA"/>
</dbReference>
<dbReference type="Proteomes" id="UP001175261">
    <property type="component" value="Unassembled WGS sequence"/>
</dbReference>
<accession>A0AA39GS19</accession>
<keyword evidence="3" id="KW-1185">Reference proteome</keyword>
<protein>
    <submittedName>
        <fullName evidence="2">Uncharacterized protein</fullName>
    </submittedName>
</protein>
<evidence type="ECO:0000313" key="3">
    <source>
        <dbReference type="Proteomes" id="UP001175261"/>
    </source>
</evidence>